<organism evidence="1 2">
    <name type="scientific">Pseudomonas typographi</name>
    <dbReference type="NCBI Taxonomy" id="2715964"/>
    <lineage>
        <taxon>Bacteria</taxon>
        <taxon>Pseudomonadati</taxon>
        <taxon>Pseudomonadota</taxon>
        <taxon>Gammaproteobacteria</taxon>
        <taxon>Pseudomonadales</taxon>
        <taxon>Pseudomonadaceae</taxon>
        <taxon>Pseudomonas</taxon>
    </lineage>
</organism>
<proteinExistence type="predicted"/>
<accession>A0ABR7YZM9</accession>
<name>A0ABR7YZM9_9PSED</name>
<dbReference type="Proteomes" id="UP000805841">
    <property type="component" value="Unassembled WGS sequence"/>
</dbReference>
<evidence type="ECO:0000313" key="1">
    <source>
        <dbReference type="EMBL" id="MBD1598642.1"/>
    </source>
</evidence>
<sequence length="280" mass="31516">MNINIAHIGNNDWFDFKADILYGLYHTLTALGHHVSMSHNQFFSGYHNLVVGADWLVEEAHLQHIKTTHIEYSIFDVESFDGKTINQRAGFKIDNYLELLNRSTMIITPYKYNFRAYANCGLAEKAVYAPWGYFEQLVDPNINRQAATHFDAVFFGLVKGVRKQKIDQLADIAGMRLKTVSTQDPHLSRAYYLSASRFGLSLGAGPEEQFVNPFRIYLMTANGIPVLADNANDEDGYLKYTARGSLDDIHAFFSDPHAEFTLSGALADGHRLTASFASVF</sequence>
<reference evidence="1 2" key="1">
    <citation type="journal article" date="2020" name="Insects">
        <title>Bacteria Belonging to Pseudomonas typographi sp. nov. from the Bark Beetle Ips typographus Have Genomic Potential to Aid in the Host Ecology.</title>
        <authorList>
            <person name="Peral-Aranega E."/>
            <person name="Saati-Santamaria Z."/>
            <person name="Kolarik M."/>
            <person name="Rivas R."/>
            <person name="Garcia-Fraile P."/>
        </authorList>
    </citation>
    <scope>NUCLEOTIDE SEQUENCE [LARGE SCALE GENOMIC DNA]</scope>
    <source>
        <strain evidence="1 2">CA3A</strain>
    </source>
</reference>
<protein>
    <submittedName>
        <fullName evidence="1">Uncharacterized protein</fullName>
    </submittedName>
</protein>
<keyword evidence="2" id="KW-1185">Reference proteome</keyword>
<gene>
    <name evidence="1" type="ORF">HAQ05_07985</name>
</gene>
<comment type="caution">
    <text evidence="1">The sequence shown here is derived from an EMBL/GenBank/DDBJ whole genome shotgun (WGS) entry which is preliminary data.</text>
</comment>
<evidence type="ECO:0000313" key="2">
    <source>
        <dbReference type="Proteomes" id="UP000805841"/>
    </source>
</evidence>
<dbReference type="RefSeq" id="WP_190419177.1">
    <property type="nucleotide sequence ID" value="NZ_JAAOCA010000008.1"/>
</dbReference>
<dbReference type="EMBL" id="JAAOCA010000008">
    <property type="protein sequence ID" value="MBD1598642.1"/>
    <property type="molecule type" value="Genomic_DNA"/>
</dbReference>